<proteinExistence type="predicted"/>
<name>A0A7J6W990_THATH</name>
<accession>A0A7J6W990</accession>
<organism evidence="1 2">
    <name type="scientific">Thalictrum thalictroides</name>
    <name type="common">Rue-anemone</name>
    <name type="synonym">Anemone thalictroides</name>
    <dbReference type="NCBI Taxonomy" id="46969"/>
    <lineage>
        <taxon>Eukaryota</taxon>
        <taxon>Viridiplantae</taxon>
        <taxon>Streptophyta</taxon>
        <taxon>Embryophyta</taxon>
        <taxon>Tracheophyta</taxon>
        <taxon>Spermatophyta</taxon>
        <taxon>Magnoliopsida</taxon>
        <taxon>Ranunculales</taxon>
        <taxon>Ranunculaceae</taxon>
        <taxon>Thalictroideae</taxon>
        <taxon>Thalictrum</taxon>
    </lineage>
</organism>
<dbReference type="EMBL" id="JABWDY010019353">
    <property type="protein sequence ID" value="KAF5193994.1"/>
    <property type="molecule type" value="Genomic_DNA"/>
</dbReference>
<keyword evidence="2" id="KW-1185">Reference proteome</keyword>
<dbReference type="AlphaFoldDB" id="A0A7J6W990"/>
<evidence type="ECO:0000313" key="2">
    <source>
        <dbReference type="Proteomes" id="UP000554482"/>
    </source>
</evidence>
<comment type="caution">
    <text evidence="1">The sequence shown here is derived from an EMBL/GenBank/DDBJ whole genome shotgun (WGS) entry which is preliminary data.</text>
</comment>
<dbReference type="Proteomes" id="UP000554482">
    <property type="component" value="Unassembled WGS sequence"/>
</dbReference>
<evidence type="ECO:0000313" key="1">
    <source>
        <dbReference type="EMBL" id="KAF5193994.1"/>
    </source>
</evidence>
<sequence>MKRSIYPKNPVVQCLPMHNVDFDIDQAIAETIVLLDYVPIFDPEDSETLEIELALGVDPDPIV</sequence>
<reference evidence="1 2" key="1">
    <citation type="submission" date="2020-06" db="EMBL/GenBank/DDBJ databases">
        <title>Transcriptomic and genomic resources for Thalictrum thalictroides and T. hernandezii: Facilitating candidate gene discovery in an emerging model plant lineage.</title>
        <authorList>
            <person name="Arias T."/>
            <person name="Riano-Pachon D.M."/>
            <person name="Di Stilio V.S."/>
        </authorList>
    </citation>
    <scope>NUCLEOTIDE SEQUENCE [LARGE SCALE GENOMIC DNA]</scope>
    <source>
        <strain evidence="2">cv. WT478/WT964</strain>
        <tissue evidence="1">Leaves</tissue>
    </source>
</reference>
<gene>
    <name evidence="1" type="ORF">FRX31_016418</name>
</gene>
<protein>
    <submittedName>
        <fullName evidence="1">Uncharacterized protein</fullName>
    </submittedName>
</protein>